<evidence type="ECO:0000256" key="1">
    <source>
        <dbReference type="ARBA" id="ARBA00004651"/>
    </source>
</evidence>
<proteinExistence type="inferred from homology"/>
<dbReference type="NCBIfam" id="TIGR00494">
    <property type="entry name" value="crcB"/>
    <property type="match status" value="1"/>
</dbReference>
<dbReference type="RefSeq" id="WP_005924417.1">
    <property type="nucleotide sequence ID" value="NZ_CABKSE010000001.1"/>
</dbReference>
<dbReference type="PANTHER" id="PTHR28259">
    <property type="entry name" value="FLUORIDE EXPORT PROTEIN 1-RELATED"/>
    <property type="match status" value="1"/>
</dbReference>
<dbReference type="PANTHER" id="PTHR28259:SF1">
    <property type="entry name" value="FLUORIDE EXPORT PROTEIN 1-RELATED"/>
    <property type="match status" value="1"/>
</dbReference>
<evidence type="ECO:0000313" key="13">
    <source>
        <dbReference type="Proteomes" id="UP000422221"/>
    </source>
</evidence>
<name>A0A7J4XG58_9BACE</name>
<feature type="binding site" evidence="11">
    <location>
        <position position="80"/>
    </location>
    <ligand>
        <name>Na(+)</name>
        <dbReference type="ChEBI" id="CHEBI:29101"/>
        <note>structural</note>
    </ligand>
</feature>
<feature type="transmembrane region" description="Helical" evidence="11">
    <location>
        <begin position="69"/>
        <end position="85"/>
    </location>
</feature>
<comment type="activity regulation">
    <text evidence="11">Na(+) is not transported, but it plays an essential structural role and its presence is essential for fluoride channel function.</text>
</comment>
<evidence type="ECO:0000256" key="7">
    <source>
        <dbReference type="ARBA" id="ARBA00023136"/>
    </source>
</evidence>
<accession>A0A7J4XG58</accession>
<evidence type="ECO:0000256" key="3">
    <source>
        <dbReference type="ARBA" id="ARBA00022519"/>
    </source>
</evidence>
<dbReference type="InterPro" id="IPR003691">
    <property type="entry name" value="FluC"/>
</dbReference>
<keyword evidence="2 11" id="KW-1003">Cell membrane</keyword>
<evidence type="ECO:0000256" key="9">
    <source>
        <dbReference type="ARBA" id="ARBA00035120"/>
    </source>
</evidence>
<protein>
    <recommendedName>
        <fullName evidence="11">Fluoride-specific ion channel FluC</fullName>
    </recommendedName>
</protein>
<dbReference type="GO" id="GO:0140114">
    <property type="term" value="P:cellular detoxification of fluoride"/>
    <property type="evidence" value="ECO:0007669"/>
    <property type="project" value="UniProtKB-UniRule"/>
</dbReference>
<comment type="catalytic activity">
    <reaction evidence="10">
        <text>fluoride(in) = fluoride(out)</text>
        <dbReference type="Rhea" id="RHEA:76159"/>
        <dbReference type="ChEBI" id="CHEBI:17051"/>
    </reaction>
    <physiologicalReaction direction="left-to-right" evidence="10">
        <dbReference type="Rhea" id="RHEA:76160"/>
    </physiologicalReaction>
</comment>
<dbReference type="GeneID" id="93116346"/>
<dbReference type="GO" id="GO:0005886">
    <property type="term" value="C:plasma membrane"/>
    <property type="evidence" value="ECO:0007669"/>
    <property type="project" value="UniProtKB-SubCell"/>
</dbReference>
<keyword evidence="8 11" id="KW-0407">Ion channel</keyword>
<evidence type="ECO:0000256" key="2">
    <source>
        <dbReference type="ARBA" id="ARBA00022475"/>
    </source>
</evidence>
<dbReference type="HAMAP" id="MF_00454">
    <property type="entry name" value="FluC"/>
    <property type="match status" value="1"/>
</dbReference>
<evidence type="ECO:0000256" key="11">
    <source>
        <dbReference type="HAMAP-Rule" id="MF_00454"/>
    </source>
</evidence>
<evidence type="ECO:0000256" key="8">
    <source>
        <dbReference type="ARBA" id="ARBA00023303"/>
    </source>
</evidence>
<evidence type="ECO:0000313" key="12">
    <source>
        <dbReference type="EMBL" id="KAA3761896.1"/>
    </source>
</evidence>
<evidence type="ECO:0000256" key="4">
    <source>
        <dbReference type="ARBA" id="ARBA00022692"/>
    </source>
</evidence>
<comment type="caution">
    <text evidence="12">The sequence shown here is derived from an EMBL/GenBank/DDBJ whole genome shotgun (WGS) entry which is preliminary data.</text>
</comment>
<dbReference type="AlphaFoldDB" id="A0A7J4XG58"/>
<dbReference type="EMBL" id="VWMK01000016">
    <property type="protein sequence ID" value="KAA3761896.1"/>
    <property type="molecule type" value="Genomic_DNA"/>
</dbReference>
<evidence type="ECO:0000256" key="5">
    <source>
        <dbReference type="ARBA" id="ARBA00022989"/>
    </source>
</evidence>
<keyword evidence="5 11" id="KW-1133">Transmembrane helix</keyword>
<sequence>MKEAIYIFIGGGAGSVLRYLAQIGLNERMSGIGFPFSWGTFAVNIIGSFFIGLFYSVSERWNLPMEMRLFLTTGLCGGFTTFSTFSNDGLSLLKGEFYGTFLLYFFLSVVLGLVAVLAGGFTGKLLG</sequence>
<feature type="transmembrane region" description="Helical" evidence="11">
    <location>
        <begin position="97"/>
        <end position="121"/>
    </location>
</feature>
<reference evidence="12 13" key="1">
    <citation type="journal article" date="2019" name="Nat. Med.">
        <title>A library of human gut bacterial isolates paired with longitudinal multiomics data enables mechanistic microbiome research.</title>
        <authorList>
            <person name="Poyet M."/>
            <person name="Groussin M."/>
            <person name="Gibbons S.M."/>
            <person name="Avila-Pacheco J."/>
            <person name="Jiang X."/>
            <person name="Kearney S.M."/>
            <person name="Perrotta A.R."/>
            <person name="Berdy B."/>
            <person name="Zhao S."/>
            <person name="Lieberman T.D."/>
            <person name="Swanson P.K."/>
            <person name="Smith M."/>
            <person name="Roesemann S."/>
            <person name="Alexander J.E."/>
            <person name="Rich S.A."/>
            <person name="Livny J."/>
            <person name="Vlamakis H."/>
            <person name="Clish C."/>
            <person name="Bullock K."/>
            <person name="Deik A."/>
            <person name="Scott J."/>
            <person name="Pierce K.A."/>
            <person name="Xavier R.J."/>
            <person name="Alm E.J."/>
        </authorList>
    </citation>
    <scope>NUCLEOTIDE SEQUENCE [LARGE SCALE GENOMIC DNA]</scope>
    <source>
        <strain evidence="12 13">BIOML-A10</strain>
    </source>
</reference>
<dbReference type="Pfam" id="PF02537">
    <property type="entry name" value="CRCB"/>
    <property type="match status" value="1"/>
</dbReference>
<evidence type="ECO:0000256" key="6">
    <source>
        <dbReference type="ARBA" id="ARBA00023065"/>
    </source>
</evidence>
<evidence type="ECO:0000256" key="10">
    <source>
        <dbReference type="ARBA" id="ARBA00035585"/>
    </source>
</evidence>
<comment type="similarity">
    <text evidence="9 11">Belongs to the fluoride channel Fluc/FEX (TC 1.A.43) family.</text>
</comment>
<keyword evidence="6 11" id="KW-0406">Ion transport</keyword>
<dbReference type="GO" id="GO:0062054">
    <property type="term" value="F:fluoride channel activity"/>
    <property type="evidence" value="ECO:0007669"/>
    <property type="project" value="UniProtKB-UniRule"/>
</dbReference>
<comment type="function">
    <text evidence="11">Fluoride-specific ion channel. Important for reducing fluoride concentration in the cell, thus reducing its toxicity.</text>
</comment>
<dbReference type="Proteomes" id="UP000422221">
    <property type="component" value="Unassembled WGS sequence"/>
</dbReference>
<dbReference type="GO" id="GO:0046872">
    <property type="term" value="F:metal ion binding"/>
    <property type="evidence" value="ECO:0007669"/>
    <property type="project" value="UniProtKB-KW"/>
</dbReference>
<keyword evidence="7 11" id="KW-0472">Membrane</keyword>
<keyword evidence="11" id="KW-0479">Metal-binding</keyword>
<feature type="binding site" evidence="11">
    <location>
        <position position="77"/>
    </location>
    <ligand>
        <name>Na(+)</name>
        <dbReference type="ChEBI" id="CHEBI:29101"/>
        <note>structural</note>
    </ligand>
</feature>
<keyword evidence="11" id="KW-0915">Sodium</keyword>
<keyword evidence="11" id="KW-0813">Transport</keyword>
<comment type="subcellular location">
    <subcellularLocation>
        <location evidence="1 11">Cell membrane</location>
        <topology evidence="1 11">Multi-pass membrane protein</topology>
    </subcellularLocation>
</comment>
<feature type="transmembrane region" description="Helical" evidence="11">
    <location>
        <begin position="36"/>
        <end position="57"/>
    </location>
</feature>
<organism evidence="12 13">
    <name type="scientific">Bacteroides salyersiae</name>
    <dbReference type="NCBI Taxonomy" id="291644"/>
    <lineage>
        <taxon>Bacteria</taxon>
        <taxon>Pseudomonadati</taxon>
        <taxon>Bacteroidota</taxon>
        <taxon>Bacteroidia</taxon>
        <taxon>Bacteroidales</taxon>
        <taxon>Bacteroidaceae</taxon>
        <taxon>Bacteroides</taxon>
    </lineage>
</organism>
<feature type="transmembrane region" description="Helical" evidence="11">
    <location>
        <begin position="5"/>
        <end position="24"/>
    </location>
</feature>
<gene>
    <name evidence="11 12" type="primary">crcB</name>
    <name evidence="11" type="synonym">fluC</name>
    <name evidence="12" type="ORF">F3F73_15325</name>
</gene>
<keyword evidence="3" id="KW-0997">Cell inner membrane</keyword>
<keyword evidence="4 11" id="KW-0812">Transmembrane</keyword>